<evidence type="ECO:0000259" key="4">
    <source>
        <dbReference type="PROSITE" id="PS50949"/>
    </source>
</evidence>
<dbReference type="KEGG" id="abae:CL176_09635"/>
<dbReference type="Gene3D" id="1.10.10.10">
    <property type="entry name" value="Winged helix-like DNA-binding domain superfamily/Winged helix DNA-binding domain"/>
    <property type="match status" value="1"/>
</dbReference>
<accession>A0A347WMC9</accession>
<dbReference type="CDD" id="cd07377">
    <property type="entry name" value="WHTH_GntR"/>
    <property type="match status" value="1"/>
</dbReference>
<sequence length="125" mass="14414">MIINLNKKSKIPLYEQIISEIKRNILTEKIKSNEQLPSIRKLAKSLDVSVITVKNAYDNLETEGYIETVSGRGSYVAELNQDLLKEKVEEKIKDYMTSLVIEAHKINMSKEALIKILEDIYEKEN</sequence>
<protein>
    <submittedName>
        <fullName evidence="5">GntR family transcriptional regulator</fullName>
    </submittedName>
</protein>
<evidence type="ECO:0000256" key="1">
    <source>
        <dbReference type="ARBA" id="ARBA00023015"/>
    </source>
</evidence>
<keyword evidence="3" id="KW-0804">Transcription</keyword>
<keyword evidence="2" id="KW-0238">DNA-binding</keyword>
<dbReference type="AlphaFoldDB" id="A0A347WMC9"/>
<feature type="domain" description="HTH gntR-type" evidence="4">
    <location>
        <begin position="11"/>
        <end position="79"/>
    </location>
</feature>
<dbReference type="InterPro" id="IPR036388">
    <property type="entry name" value="WH-like_DNA-bd_sf"/>
</dbReference>
<dbReference type="SUPFAM" id="SSF46785">
    <property type="entry name" value="Winged helix' DNA-binding domain"/>
    <property type="match status" value="1"/>
</dbReference>
<dbReference type="GO" id="GO:0003677">
    <property type="term" value="F:DNA binding"/>
    <property type="evidence" value="ECO:0007669"/>
    <property type="project" value="UniProtKB-KW"/>
</dbReference>
<dbReference type="InterPro" id="IPR036390">
    <property type="entry name" value="WH_DNA-bd_sf"/>
</dbReference>
<dbReference type="SMART" id="SM00345">
    <property type="entry name" value="HTH_GNTR"/>
    <property type="match status" value="1"/>
</dbReference>
<dbReference type="EMBL" id="CP023434">
    <property type="protein sequence ID" value="AXY26236.1"/>
    <property type="molecule type" value="Genomic_DNA"/>
</dbReference>
<dbReference type="Proteomes" id="UP000263232">
    <property type="component" value="Chromosome"/>
</dbReference>
<evidence type="ECO:0000256" key="3">
    <source>
        <dbReference type="ARBA" id="ARBA00023163"/>
    </source>
</evidence>
<evidence type="ECO:0000313" key="5">
    <source>
        <dbReference type="EMBL" id="AXY26236.1"/>
    </source>
</evidence>
<dbReference type="Pfam" id="PF00392">
    <property type="entry name" value="GntR"/>
    <property type="match status" value="1"/>
</dbReference>
<dbReference type="PANTHER" id="PTHR38445">
    <property type="entry name" value="HTH-TYPE TRANSCRIPTIONAL REPRESSOR YTRA"/>
    <property type="match status" value="1"/>
</dbReference>
<dbReference type="PANTHER" id="PTHR38445:SF7">
    <property type="entry name" value="GNTR-FAMILY TRANSCRIPTIONAL REGULATOR"/>
    <property type="match status" value="1"/>
</dbReference>
<proteinExistence type="predicted"/>
<keyword evidence="6" id="KW-1185">Reference proteome</keyword>
<dbReference type="InterPro" id="IPR000524">
    <property type="entry name" value="Tscrpt_reg_HTH_GntR"/>
</dbReference>
<dbReference type="RefSeq" id="WP_118991131.1">
    <property type="nucleotide sequence ID" value="NZ_CP023434.1"/>
</dbReference>
<keyword evidence="1" id="KW-0805">Transcription regulation</keyword>
<dbReference type="PROSITE" id="PS50949">
    <property type="entry name" value="HTH_GNTR"/>
    <property type="match status" value="1"/>
</dbReference>
<evidence type="ECO:0000256" key="2">
    <source>
        <dbReference type="ARBA" id="ARBA00023125"/>
    </source>
</evidence>
<dbReference type="OrthoDB" id="9801546at2"/>
<name>A0A347WMC9_9LACT</name>
<gene>
    <name evidence="5" type="ORF">CL176_09635</name>
</gene>
<organism evidence="5 6">
    <name type="scientific">Suicoccus acidiformans</name>
    <dbReference type="NCBI Taxonomy" id="2036206"/>
    <lineage>
        <taxon>Bacteria</taxon>
        <taxon>Bacillati</taxon>
        <taxon>Bacillota</taxon>
        <taxon>Bacilli</taxon>
        <taxon>Lactobacillales</taxon>
        <taxon>Aerococcaceae</taxon>
        <taxon>Suicoccus</taxon>
    </lineage>
</organism>
<reference evidence="5 6" key="1">
    <citation type="submission" date="2017-09" db="EMBL/GenBank/DDBJ databases">
        <title>Complete genome sequence of Oxytococcus suis strain ZY16052.</title>
        <authorList>
            <person name="Li F."/>
        </authorList>
    </citation>
    <scope>NUCLEOTIDE SEQUENCE [LARGE SCALE GENOMIC DNA]</scope>
    <source>
        <strain evidence="5 6">ZY16052</strain>
    </source>
</reference>
<evidence type="ECO:0000313" key="6">
    <source>
        <dbReference type="Proteomes" id="UP000263232"/>
    </source>
</evidence>
<dbReference type="GO" id="GO:0003700">
    <property type="term" value="F:DNA-binding transcription factor activity"/>
    <property type="evidence" value="ECO:0007669"/>
    <property type="project" value="InterPro"/>
</dbReference>